<dbReference type="HOGENOM" id="CLU_011692_1_0_1"/>
<gene>
    <name evidence="2" type="ORF">PGTG_12346</name>
</gene>
<organism evidence="2 3">
    <name type="scientific">Puccinia graminis f. sp. tritici (strain CRL 75-36-700-3 / race SCCL)</name>
    <name type="common">Black stem rust fungus</name>
    <dbReference type="NCBI Taxonomy" id="418459"/>
    <lineage>
        <taxon>Eukaryota</taxon>
        <taxon>Fungi</taxon>
        <taxon>Dikarya</taxon>
        <taxon>Basidiomycota</taxon>
        <taxon>Pucciniomycotina</taxon>
        <taxon>Pucciniomycetes</taxon>
        <taxon>Pucciniales</taxon>
        <taxon>Pucciniaceae</taxon>
        <taxon>Puccinia</taxon>
    </lineage>
</organism>
<evidence type="ECO:0000313" key="2">
    <source>
        <dbReference type="EMBL" id="EFP86390.2"/>
    </source>
</evidence>
<dbReference type="KEGG" id="pgr:PGTG_12346"/>
<keyword evidence="3" id="KW-1185">Reference proteome</keyword>
<dbReference type="AlphaFoldDB" id="E3KQ15"/>
<feature type="region of interest" description="Disordered" evidence="1">
    <location>
        <begin position="470"/>
        <end position="490"/>
    </location>
</feature>
<feature type="compositionally biased region" description="Low complexity" evidence="1">
    <location>
        <begin position="583"/>
        <end position="614"/>
    </location>
</feature>
<sequence length="735" mass="79347">MVMTSPLAGSPPEMHPIWTSGICHTAVPRKLAPVWVCTSEYRKIEKKISADGHGQPAAHQIPHPASQKPHPPTSIRIFTSKSGGNSDCIGILVMAYNTNQVGAQAGFMDNQSQESWLGPSQATSQPFTPAVFRFNSQGGAAQSGYHHLTNTQVSATGQTQLGGDQAGFSQSQIPGGQSLGQHYSGQQQQSLAETQENQQTLLTAPEGRLVVVDYILFIESADTEIAQNIVPVKKQWDKIVPTGASLASWHTDVGSHSWEEFKRRIVYLLSTPCPLFAQMLACELEKNTIKWQLILSGSRVFGPKKNYFATGDQDLYEFAGAIQDNPKAAVTVKLVMDDPQAKAKQSAAAKNTQDSLTLKFGNKADRTALELQRARLMLNPKANTSSNPLTPVLAKLMAHIKGKYGLNEEQLWIGNPNNEAEGMQIFNNRLTAWARALQHGKNAAITLDHPPETEEFKWIKRRVPTLDSFSAPIASPKKRRSTSGAANTGAGCGVGGSHVVMPEASTDSTPNLPTTLPIEEEDPMFPVDYESEVEVVWEAPNLGGMPADSPGGGTRDGSPARKYIRSPTGDVMGSAMSQLSFMRTRSSSRRSPPISPARKQTSSSVQSSATGSVVLSNSSRPPMSVLRALPVPIPAGDANANTSADHASNTGPDVVVPNQPNAAGRAMTMEQFLTHCNFQPTDMVPRGLIQLNHIAHWSTFLTMTARDLTLMSFPEATARQIIYGTTSLRADLLES</sequence>
<proteinExistence type="predicted"/>
<reference evidence="3" key="2">
    <citation type="journal article" date="2011" name="Proc. Natl. Acad. Sci. U.S.A.">
        <title>Obligate biotrophy features unraveled by the genomic analysis of rust fungi.</title>
        <authorList>
            <person name="Duplessis S."/>
            <person name="Cuomo C.A."/>
            <person name="Lin Y.-C."/>
            <person name="Aerts A."/>
            <person name="Tisserant E."/>
            <person name="Veneault-Fourrey C."/>
            <person name="Joly D.L."/>
            <person name="Hacquard S."/>
            <person name="Amselem J."/>
            <person name="Cantarel B.L."/>
            <person name="Chiu R."/>
            <person name="Coutinho P.M."/>
            <person name="Feau N."/>
            <person name="Field M."/>
            <person name="Frey P."/>
            <person name="Gelhaye E."/>
            <person name="Goldberg J."/>
            <person name="Grabherr M.G."/>
            <person name="Kodira C.D."/>
            <person name="Kohler A."/>
            <person name="Kuees U."/>
            <person name="Lindquist E.A."/>
            <person name="Lucas S.M."/>
            <person name="Mago R."/>
            <person name="Mauceli E."/>
            <person name="Morin E."/>
            <person name="Murat C."/>
            <person name="Pangilinan J.L."/>
            <person name="Park R."/>
            <person name="Pearson M."/>
            <person name="Quesneville H."/>
            <person name="Rouhier N."/>
            <person name="Sakthikumar S."/>
            <person name="Salamov A.A."/>
            <person name="Schmutz J."/>
            <person name="Selles B."/>
            <person name="Shapiro H."/>
            <person name="Tanguay P."/>
            <person name="Tuskan G.A."/>
            <person name="Henrissat B."/>
            <person name="Van de Peer Y."/>
            <person name="Rouze P."/>
            <person name="Ellis J.G."/>
            <person name="Dodds P.N."/>
            <person name="Schein J.E."/>
            <person name="Zhong S."/>
            <person name="Hamelin R.C."/>
            <person name="Grigoriev I.V."/>
            <person name="Szabo L.J."/>
            <person name="Martin F."/>
        </authorList>
    </citation>
    <scope>NUCLEOTIDE SEQUENCE [LARGE SCALE GENOMIC DNA]</scope>
    <source>
        <strain evidence="3">CRL 75-36-700-3 / race SCCL</strain>
    </source>
</reference>
<name>E3KQ15_PUCGT</name>
<feature type="region of interest" description="Disordered" evidence="1">
    <location>
        <begin position="49"/>
        <end position="72"/>
    </location>
</feature>
<evidence type="ECO:0000256" key="1">
    <source>
        <dbReference type="SAM" id="MobiDB-lite"/>
    </source>
</evidence>
<feature type="region of interest" description="Disordered" evidence="1">
    <location>
        <begin position="158"/>
        <end position="196"/>
    </location>
</feature>
<accession>E3KQ15</accession>
<protein>
    <submittedName>
        <fullName evidence="2">Uncharacterized protein</fullName>
    </submittedName>
</protein>
<feature type="region of interest" description="Disordered" evidence="1">
    <location>
        <begin position="542"/>
        <end position="621"/>
    </location>
</feature>
<dbReference type="RefSeq" id="XP_003330809.2">
    <property type="nucleotide sequence ID" value="XM_003330761.2"/>
</dbReference>
<dbReference type="GeneID" id="10540400"/>
<dbReference type="InParanoid" id="E3KQ15"/>
<dbReference type="VEuPathDB" id="FungiDB:PGTG_12346"/>
<evidence type="ECO:0000313" key="3">
    <source>
        <dbReference type="Proteomes" id="UP000008783"/>
    </source>
</evidence>
<dbReference type="Proteomes" id="UP000008783">
    <property type="component" value="Unassembled WGS sequence"/>
</dbReference>
<dbReference type="OrthoDB" id="2509653at2759"/>
<dbReference type="EMBL" id="DS178300">
    <property type="protein sequence ID" value="EFP86390.2"/>
    <property type="molecule type" value="Genomic_DNA"/>
</dbReference>
<reference key="1">
    <citation type="submission" date="2007-01" db="EMBL/GenBank/DDBJ databases">
        <title>The Genome Sequence of Puccinia graminis f. sp. tritici Strain CRL 75-36-700-3.</title>
        <authorList>
            <consortium name="The Broad Institute Genome Sequencing Platform"/>
            <person name="Birren B."/>
            <person name="Lander E."/>
            <person name="Galagan J."/>
            <person name="Nusbaum C."/>
            <person name="Devon K."/>
            <person name="Cuomo C."/>
            <person name="Jaffe D."/>
            <person name="Butler J."/>
            <person name="Alvarez P."/>
            <person name="Gnerre S."/>
            <person name="Grabherr M."/>
            <person name="Mauceli E."/>
            <person name="Brockman W."/>
            <person name="Young S."/>
            <person name="LaButti K."/>
            <person name="Sykes S."/>
            <person name="DeCaprio D."/>
            <person name="Crawford M."/>
            <person name="Koehrsen M."/>
            <person name="Engels R."/>
            <person name="Montgomery P."/>
            <person name="Pearson M."/>
            <person name="Howarth C."/>
            <person name="Larson L."/>
            <person name="White J."/>
            <person name="Zeng Q."/>
            <person name="Kodira C."/>
            <person name="Yandava C."/>
            <person name="Alvarado L."/>
            <person name="O'Leary S."/>
            <person name="Szabo L."/>
            <person name="Dean R."/>
            <person name="Schein J."/>
        </authorList>
    </citation>
    <scope>NUCLEOTIDE SEQUENCE</scope>
    <source>
        <strain>CRL 75-36-700-3</strain>
    </source>
</reference>